<dbReference type="EMBL" id="WNTK01001959">
    <property type="protein sequence ID" value="KAG9466581.1"/>
    <property type="molecule type" value="Genomic_DNA"/>
</dbReference>
<sequence>MMQSVIIPCSNLFFLHPVSNNKLVSNTVYLFCFHPMSNKHLDLLQSTETGKETSECLPVCKTATEESVMVGICQKNRRKVKGQAQQGWNRTLECTFSATSPRIFR</sequence>
<dbReference type="Proteomes" id="UP000770717">
    <property type="component" value="Unassembled WGS sequence"/>
</dbReference>
<evidence type="ECO:0000313" key="2">
    <source>
        <dbReference type="Proteomes" id="UP000770717"/>
    </source>
</evidence>
<protein>
    <submittedName>
        <fullName evidence="1">Uncharacterized protein</fullName>
    </submittedName>
</protein>
<comment type="caution">
    <text evidence="1">The sequence shown here is derived from an EMBL/GenBank/DDBJ whole genome shotgun (WGS) entry which is preliminary data.</text>
</comment>
<dbReference type="AlphaFoldDB" id="A0A8J6BEW3"/>
<gene>
    <name evidence="1" type="ORF">GDO78_016376</name>
</gene>
<reference evidence="1" key="1">
    <citation type="thesis" date="2020" institute="ProQuest LLC" country="789 East Eisenhower Parkway, Ann Arbor, MI, USA">
        <title>Comparative Genomics and Chromosome Evolution.</title>
        <authorList>
            <person name="Mudd A.B."/>
        </authorList>
    </citation>
    <scope>NUCLEOTIDE SEQUENCE</scope>
    <source>
        <strain evidence="1">HN-11 Male</strain>
        <tissue evidence="1">Kidney and liver</tissue>
    </source>
</reference>
<evidence type="ECO:0000313" key="1">
    <source>
        <dbReference type="EMBL" id="KAG9466581.1"/>
    </source>
</evidence>
<keyword evidence="2" id="KW-1185">Reference proteome</keyword>
<accession>A0A8J6BEW3</accession>
<organism evidence="1 2">
    <name type="scientific">Eleutherodactylus coqui</name>
    <name type="common">Puerto Rican coqui</name>
    <dbReference type="NCBI Taxonomy" id="57060"/>
    <lineage>
        <taxon>Eukaryota</taxon>
        <taxon>Metazoa</taxon>
        <taxon>Chordata</taxon>
        <taxon>Craniata</taxon>
        <taxon>Vertebrata</taxon>
        <taxon>Euteleostomi</taxon>
        <taxon>Amphibia</taxon>
        <taxon>Batrachia</taxon>
        <taxon>Anura</taxon>
        <taxon>Neobatrachia</taxon>
        <taxon>Hyloidea</taxon>
        <taxon>Eleutherodactylidae</taxon>
        <taxon>Eleutherodactylinae</taxon>
        <taxon>Eleutherodactylus</taxon>
        <taxon>Eleutherodactylus</taxon>
    </lineage>
</organism>
<proteinExistence type="predicted"/>
<name>A0A8J6BEW3_ELECQ</name>